<feature type="binding site" evidence="11">
    <location>
        <position position="12"/>
    </location>
    <ligand>
        <name>NAD(+)</name>
        <dbReference type="ChEBI" id="CHEBI:57540"/>
    </ligand>
</feature>
<dbReference type="InterPro" id="IPR014358">
    <property type="entry name" value="Enoyl-ACP_Rdtase_NADH"/>
</dbReference>
<evidence type="ECO:0000256" key="8">
    <source>
        <dbReference type="PIRNR" id="PIRNR000094"/>
    </source>
</evidence>
<keyword evidence="5 8" id="KW-0560">Oxidoreductase</keyword>
<dbReference type="SUPFAM" id="SSF51735">
    <property type="entry name" value="NAD(P)-binding Rossmann-fold domains"/>
    <property type="match status" value="1"/>
</dbReference>
<keyword evidence="6" id="KW-0443">Lipid metabolism</keyword>
<accession>A0A847S991</accession>
<dbReference type="InterPro" id="IPR002347">
    <property type="entry name" value="SDR_fam"/>
</dbReference>
<evidence type="ECO:0000256" key="10">
    <source>
        <dbReference type="PIRSR" id="PIRSR000094-2"/>
    </source>
</evidence>
<keyword evidence="13" id="KW-1185">Reference proteome</keyword>
<evidence type="ECO:0000256" key="2">
    <source>
        <dbReference type="ARBA" id="ARBA00009233"/>
    </source>
</evidence>
<dbReference type="EC" id="1.3.1.9" evidence="8"/>
<keyword evidence="4" id="KW-0276">Fatty acid metabolism</keyword>
<dbReference type="PANTHER" id="PTHR43159:SF2">
    <property type="entry name" value="ENOYL-[ACYL-CARRIER-PROTEIN] REDUCTASE [NADH], CHLOROPLASTIC"/>
    <property type="match status" value="1"/>
</dbReference>
<dbReference type="AlphaFoldDB" id="A0A847S991"/>
<comment type="catalytic activity">
    <reaction evidence="8">
        <text>a 2,3-saturated acyl-[ACP] + NAD(+) = a (2E)-enoyl-[ACP] + NADH + H(+)</text>
        <dbReference type="Rhea" id="RHEA:10240"/>
        <dbReference type="Rhea" id="RHEA-COMP:9925"/>
        <dbReference type="Rhea" id="RHEA-COMP:9926"/>
        <dbReference type="ChEBI" id="CHEBI:15378"/>
        <dbReference type="ChEBI" id="CHEBI:57540"/>
        <dbReference type="ChEBI" id="CHEBI:57945"/>
        <dbReference type="ChEBI" id="CHEBI:78784"/>
        <dbReference type="ChEBI" id="CHEBI:78785"/>
        <dbReference type="EC" id="1.3.1.9"/>
    </reaction>
</comment>
<comment type="similarity">
    <text evidence="2 8">Belongs to the short-chain dehydrogenases/reductases (SDR) family. FabI subfamily.</text>
</comment>
<sequence>MQLQGKAALVVGVANEHSLAWGCAQAFHEAGAQLVLTYLNEKALPFVGPLADRIGADLLPLNVETPGELEAVFGHIERRWGKLDVLLHSIAFANKEDLHGRLVDCSAEGFARAMDVSCHSLIRMSRLAEPLMREGGSILTMSYYGAEKVVQNYNMMGPVKAALEASVRYLASNLGEKRIRVNAISPGPVRTRAASGLPHFDQLIEEALQGAPEHRLVTLEEVGALAAFLASDAARGITGNTEYIDAGYHIKG</sequence>
<evidence type="ECO:0000256" key="7">
    <source>
        <dbReference type="ARBA" id="ARBA00023160"/>
    </source>
</evidence>
<evidence type="ECO:0000313" key="13">
    <source>
        <dbReference type="Proteomes" id="UP000587991"/>
    </source>
</evidence>
<dbReference type="Proteomes" id="UP000587991">
    <property type="component" value="Unassembled WGS sequence"/>
</dbReference>
<dbReference type="GO" id="GO:0004318">
    <property type="term" value="F:enoyl-[acyl-carrier-protein] reductase (NADH) activity"/>
    <property type="evidence" value="ECO:0007669"/>
    <property type="project" value="UniProtKB-EC"/>
</dbReference>
<feature type="binding site" evidence="11">
    <location>
        <begin position="189"/>
        <end position="193"/>
    </location>
    <ligand>
        <name>NAD(+)</name>
        <dbReference type="ChEBI" id="CHEBI:57540"/>
    </ligand>
</feature>
<name>A0A847S991_9NEIS</name>
<dbReference type="Gene3D" id="1.10.8.400">
    <property type="entry name" value="Enoyl acyl carrier protein reductase"/>
    <property type="match status" value="1"/>
</dbReference>
<feature type="active site" description="Proton acceptor" evidence="9">
    <location>
        <position position="153"/>
    </location>
</feature>
<dbReference type="PANTHER" id="PTHR43159">
    <property type="entry name" value="ENOYL-[ACYL-CARRIER-PROTEIN] REDUCTASE"/>
    <property type="match status" value="1"/>
</dbReference>
<comment type="caution">
    <text evidence="12">The sequence shown here is derived from an EMBL/GenBank/DDBJ whole genome shotgun (WGS) entry which is preliminary data.</text>
</comment>
<keyword evidence="7 8" id="KW-0275">Fatty acid biosynthesis</keyword>
<feature type="binding site" evidence="10">
    <location>
        <position position="93"/>
    </location>
    <ligand>
        <name>substrate</name>
    </ligand>
</feature>
<evidence type="ECO:0000256" key="9">
    <source>
        <dbReference type="PIRSR" id="PIRSR000094-1"/>
    </source>
</evidence>
<dbReference type="Pfam" id="PF13561">
    <property type="entry name" value="adh_short_C2"/>
    <property type="match status" value="1"/>
</dbReference>
<reference evidence="12 13" key="1">
    <citation type="submission" date="2020-04" db="EMBL/GenBank/DDBJ databases">
        <title>Draft genome of Leeia sp. IMCC25680.</title>
        <authorList>
            <person name="Song J."/>
            <person name="Cho J.-C."/>
        </authorList>
    </citation>
    <scope>NUCLEOTIDE SEQUENCE [LARGE SCALE GENOMIC DNA]</scope>
    <source>
        <strain evidence="12 13">IMCC25680</strain>
    </source>
</reference>
<keyword evidence="8 11" id="KW-0520">NAD</keyword>
<dbReference type="EMBL" id="JABAIM010000001">
    <property type="protein sequence ID" value="NLR73929.1"/>
    <property type="molecule type" value="Genomic_DNA"/>
</dbReference>
<keyword evidence="3 8" id="KW-0444">Lipid biosynthesis</keyword>
<feature type="binding site" evidence="11">
    <location>
        <position position="160"/>
    </location>
    <ligand>
        <name>NAD(+)</name>
        <dbReference type="ChEBI" id="CHEBI:57540"/>
    </ligand>
</feature>
<gene>
    <name evidence="12" type="primary">fabI</name>
    <name evidence="12" type="ORF">HF682_01990</name>
</gene>
<evidence type="ECO:0000256" key="3">
    <source>
        <dbReference type="ARBA" id="ARBA00022516"/>
    </source>
</evidence>
<evidence type="ECO:0000256" key="1">
    <source>
        <dbReference type="ARBA" id="ARBA00005194"/>
    </source>
</evidence>
<dbReference type="UniPathway" id="UPA00094"/>
<dbReference type="NCBIfam" id="NF005717">
    <property type="entry name" value="PRK07533.1"/>
    <property type="match status" value="1"/>
</dbReference>
<evidence type="ECO:0000256" key="5">
    <source>
        <dbReference type="ARBA" id="ARBA00023002"/>
    </source>
</evidence>
<comment type="pathway">
    <text evidence="1">Lipid metabolism; fatty acid biosynthesis.</text>
</comment>
<dbReference type="PRINTS" id="PR00081">
    <property type="entry name" value="GDHRDH"/>
</dbReference>
<evidence type="ECO:0000256" key="6">
    <source>
        <dbReference type="ARBA" id="ARBA00023098"/>
    </source>
</evidence>
<dbReference type="InterPro" id="IPR036291">
    <property type="entry name" value="NAD(P)-bd_dom_sf"/>
</dbReference>
<dbReference type="PIRSF" id="PIRSF000094">
    <property type="entry name" value="Enoyl-ACP_rdct"/>
    <property type="match status" value="1"/>
</dbReference>
<organism evidence="12 13">
    <name type="scientific">Leeia aquatica</name>
    <dbReference type="NCBI Taxonomy" id="2725557"/>
    <lineage>
        <taxon>Bacteria</taxon>
        <taxon>Pseudomonadati</taxon>
        <taxon>Pseudomonadota</taxon>
        <taxon>Betaproteobacteria</taxon>
        <taxon>Neisseriales</taxon>
        <taxon>Leeiaceae</taxon>
        <taxon>Leeia</taxon>
    </lineage>
</organism>
<dbReference type="CDD" id="cd05372">
    <property type="entry name" value="ENR_SDR"/>
    <property type="match status" value="1"/>
</dbReference>
<dbReference type="GO" id="GO:0006633">
    <property type="term" value="P:fatty acid biosynthetic process"/>
    <property type="evidence" value="ECO:0007669"/>
    <property type="project" value="UniProtKB-UniPathway"/>
</dbReference>
<evidence type="ECO:0000256" key="11">
    <source>
        <dbReference type="PIRSR" id="PIRSR000094-3"/>
    </source>
</evidence>
<evidence type="ECO:0000313" key="12">
    <source>
        <dbReference type="EMBL" id="NLR73929.1"/>
    </source>
</evidence>
<dbReference type="Gene3D" id="3.40.50.720">
    <property type="entry name" value="NAD(P)-binding Rossmann-like Domain"/>
    <property type="match status" value="1"/>
</dbReference>
<protein>
    <recommendedName>
        <fullName evidence="8">Enoyl-[acyl-carrier-protein] reductase [NADH]</fullName>
        <ecNumber evidence="8">1.3.1.9</ecNumber>
    </recommendedName>
</protein>
<proteinExistence type="inferred from homology"/>
<feature type="binding site" evidence="11">
    <location>
        <position position="90"/>
    </location>
    <ligand>
        <name>NAD(+)</name>
        <dbReference type="ChEBI" id="CHEBI:57540"/>
    </ligand>
</feature>
<feature type="active site" description="Proton acceptor" evidence="9">
    <location>
        <position position="143"/>
    </location>
</feature>
<evidence type="ECO:0000256" key="4">
    <source>
        <dbReference type="ARBA" id="ARBA00022832"/>
    </source>
</evidence>